<evidence type="ECO:0000313" key="3">
    <source>
        <dbReference type="Proteomes" id="UP000695022"/>
    </source>
</evidence>
<dbReference type="PANTHER" id="PTHR11388:SF142">
    <property type="entry name" value="SOLUTE CARRIER ORGANIC ANION TRANSPORTER FAMILY MEMBER 5A1"/>
    <property type="match status" value="1"/>
</dbReference>
<evidence type="ECO:0000256" key="1">
    <source>
        <dbReference type="ARBA" id="ARBA00023157"/>
    </source>
</evidence>
<name>A0ABM1E0F7_PRICU</name>
<keyword evidence="1" id="KW-1015">Disulfide bond</keyword>
<feature type="transmembrane region" description="Helical" evidence="2">
    <location>
        <begin position="130"/>
        <end position="149"/>
    </location>
</feature>
<dbReference type="InterPro" id="IPR004156">
    <property type="entry name" value="OATP"/>
</dbReference>
<protein>
    <submittedName>
        <fullName evidence="4">Solute carrier organic anion transporter family member 1A1-like</fullName>
    </submittedName>
</protein>
<accession>A0ABM1E0F7</accession>
<keyword evidence="3" id="KW-1185">Reference proteome</keyword>
<dbReference type="InterPro" id="IPR036259">
    <property type="entry name" value="MFS_trans_sf"/>
</dbReference>
<evidence type="ECO:0000256" key="2">
    <source>
        <dbReference type="SAM" id="Phobius"/>
    </source>
</evidence>
<dbReference type="Proteomes" id="UP000695022">
    <property type="component" value="Unplaced"/>
</dbReference>
<gene>
    <name evidence="4" type="primary">LOC106807740</name>
</gene>
<keyword evidence="2" id="KW-0812">Transmembrane</keyword>
<dbReference type="GeneID" id="106807740"/>
<dbReference type="RefSeq" id="XP_014665678.1">
    <property type="nucleotide sequence ID" value="XM_014810192.1"/>
</dbReference>
<reference evidence="4" key="1">
    <citation type="submission" date="2025-08" db="UniProtKB">
        <authorList>
            <consortium name="RefSeq"/>
        </authorList>
    </citation>
    <scope>IDENTIFICATION</scope>
</reference>
<organism evidence="3 4">
    <name type="scientific">Priapulus caudatus</name>
    <name type="common">Priapulid worm</name>
    <dbReference type="NCBI Taxonomy" id="37621"/>
    <lineage>
        <taxon>Eukaryota</taxon>
        <taxon>Metazoa</taxon>
        <taxon>Ecdysozoa</taxon>
        <taxon>Scalidophora</taxon>
        <taxon>Priapulida</taxon>
        <taxon>Priapulimorpha</taxon>
        <taxon>Priapulimorphida</taxon>
        <taxon>Priapulidae</taxon>
        <taxon>Priapulus</taxon>
    </lineage>
</organism>
<dbReference type="PANTHER" id="PTHR11388">
    <property type="entry name" value="ORGANIC ANION TRANSPORTER"/>
    <property type="match status" value="1"/>
</dbReference>
<keyword evidence="2" id="KW-1133">Transmembrane helix</keyword>
<evidence type="ECO:0000313" key="4">
    <source>
        <dbReference type="RefSeq" id="XP_014665678.1"/>
    </source>
</evidence>
<dbReference type="Pfam" id="PF03137">
    <property type="entry name" value="OATP"/>
    <property type="match status" value="1"/>
</dbReference>
<dbReference type="SUPFAM" id="SSF103473">
    <property type="entry name" value="MFS general substrate transporter"/>
    <property type="match status" value="1"/>
</dbReference>
<feature type="transmembrane region" description="Helical" evidence="2">
    <location>
        <begin position="73"/>
        <end position="98"/>
    </location>
</feature>
<sequence length="206" mass="22041">MAKYVWRTLQVYGGCACVGGAGLAVTGKCAPHCDAVLVRFLAILFTGTLLTAPLMLASLMSKMRCVRQDQKPLALGVVSLASSLFALMPGPVVAGMLVDTTCILWRSGKCEEDETGNCQLYDNDRLRYTIHGATAAVYVLAVFFYALAFKFAKGKCFGHVDEEDEAETVGAANSIAATYKTDVALVAMETKSLDGVSESNSENVRM</sequence>
<keyword evidence="2" id="KW-0472">Membrane</keyword>
<feature type="transmembrane region" description="Helical" evidence="2">
    <location>
        <begin position="36"/>
        <end position="61"/>
    </location>
</feature>
<proteinExistence type="predicted"/>